<evidence type="ECO:0000313" key="2">
    <source>
        <dbReference type="Proteomes" id="UP000000960"/>
    </source>
</evidence>
<protein>
    <submittedName>
        <fullName evidence="1">Uncharacterized protein</fullName>
    </submittedName>
</protein>
<accession>C8WA41</accession>
<dbReference type="OrthoDB" id="5184914at2"/>
<name>C8WA41_LANP1</name>
<dbReference type="eggNOG" id="ENOG5032DMG">
    <property type="taxonomic scope" value="Bacteria"/>
</dbReference>
<dbReference type="GeneID" id="84806079"/>
<dbReference type="Proteomes" id="UP000000960">
    <property type="component" value="Chromosome"/>
</dbReference>
<dbReference type="AlphaFoldDB" id="C8WA41"/>
<gene>
    <name evidence="1" type="ordered locus">Apar_0548</name>
</gene>
<keyword evidence="2" id="KW-1185">Reference proteome</keyword>
<dbReference type="KEGG" id="apv:Apar_0548"/>
<dbReference type="RefSeq" id="WP_012808636.1">
    <property type="nucleotide sequence ID" value="NC_013203.1"/>
</dbReference>
<sequence>MVVYAERTLVVYKFMFNKRRHPDEVCSIYDLDGESILTHFSKFLNSRVIPKLENENVKILRFHKIDTISEKSILASIESGLAGEDRVIYEPSTNKNVGNINAEQAALVGTRVYLSVENTGDTYAILCVEHALSFAGDTIVPKEFANYLRQAAPHVTMKYEAVTEKEAEDTFKSVEQISIKHYIKQNDISESLIKESDYVMLTYGHKKNRPFPTKILDAIRSKDARRKTLVGYEKSIFDGDDAVVEVQMKNNVGRTKKFKLNDDFDMRIVELLNCNGDKPLSDNEFVKRCAEKVEDISNRLGRSIL</sequence>
<dbReference type="HOGENOM" id="CLU_920434_0_0_11"/>
<organism evidence="1 2">
    <name type="scientific">Lancefieldella parvula (strain ATCC 33793 / DSM 20469 / CCUG 32760 / JCM 10300 / KCTC 3663 / VPI 0546 / 1246)</name>
    <name type="common">Atopobium parvulum</name>
    <dbReference type="NCBI Taxonomy" id="521095"/>
    <lineage>
        <taxon>Bacteria</taxon>
        <taxon>Bacillati</taxon>
        <taxon>Actinomycetota</taxon>
        <taxon>Coriobacteriia</taxon>
        <taxon>Coriobacteriales</taxon>
        <taxon>Atopobiaceae</taxon>
        <taxon>Lancefieldella</taxon>
    </lineage>
</organism>
<dbReference type="EMBL" id="CP001721">
    <property type="protein sequence ID" value="ACV50979.1"/>
    <property type="molecule type" value="Genomic_DNA"/>
</dbReference>
<dbReference type="STRING" id="521095.Apar_0548"/>
<proteinExistence type="predicted"/>
<evidence type="ECO:0000313" key="1">
    <source>
        <dbReference type="EMBL" id="ACV50979.1"/>
    </source>
</evidence>
<reference evidence="1 2" key="1">
    <citation type="journal article" date="2009" name="Stand. Genomic Sci.">
        <title>Complete genome sequence of Atopobium parvulum type strain (IPP 1246).</title>
        <authorList>
            <person name="Copeland A."/>
            <person name="Sikorski J."/>
            <person name="Lapidus A."/>
            <person name="Nolan M."/>
            <person name="Del Rio T.G."/>
            <person name="Lucas S."/>
            <person name="Chen F."/>
            <person name="Tice H."/>
            <person name="Pitluck S."/>
            <person name="Cheng J.F."/>
            <person name="Pukall R."/>
            <person name="Chertkov O."/>
            <person name="Brettin T."/>
            <person name="Han C."/>
            <person name="Detter J.C."/>
            <person name="Kuske C."/>
            <person name="Bruce D."/>
            <person name="Goodwin L."/>
            <person name="Ivanova N."/>
            <person name="Mavromatis K."/>
            <person name="Mikhailova N."/>
            <person name="Chen A."/>
            <person name="Palaniappan K."/>
            <person name="Chain P."/>
            <person name="Rohde M."/>
            <person name="Goker M."/>
            <person name="Bristow J."/>
            <person name="Eisen J.A."/>
            <person name="Markowitz V."/>
            <person name="Hugenholtz P."/>
            <person name="Kyrpides N.C."/>
            <person name="Klenk H.P."/>
            <person name="Detter J.C."/>
        </authorList>
    </citation>
    <scope>NUCLEOTIDE SEQUENCE [LARGE SCALE GENOMIC DNA]</scope>
    <source>
        <strain evidence="2">ATCC 33793 / DSM 20469 / CCUG 32760 / JCM 10300 / KCTC 3663 / VPI 0546 / 1246</strain>
    </source>
</reference>